<dbReference type="Proteomes" id="UP000320216">
    <property type="component" value="Chromosome"/>
</dbReference>
<evidence type="ECO:0000313" key="2">
    <source>
        <dbReference type="EMBL" id="QDZ14734.1"/>
    </source>
</evidence>
<keyword evidence="1" id="KW-1133">Transmembrane helix</keyword>
<reference evidence="2 3" key="1">
    <citation type="submission" date="2019-07" db="EMBL/GenBank/DDBJ databases">
        <title>Full genome sequence of Humibacter sp. WJ7-1.</title>
        <authorList>
            <person name="Im W.-T."/>
        </authorList>
    </citation>
    <scope>NUCLEOTIDE SEQUENCE [LARGE SCALE GENOMIC DNA]</scope>
    <source>
        <strain evidence="2 3">WJ7-1</strain>
    </source>
</reference>
<sequence length="85" mass="9245">MRLWLKDSERLPDPLPMKTDDRTAIGAGTALWVVGAVVAVAFWSPLSRDGFGWVVWMTLVGIALGVVGLCYAQVRRSRATRGSKG</sequence>
<dbReference type="InterPro" id="IPR019681">
    <property type="entry name" value="DUF2530"/>
</dbReference>
<name>A0A5B8M467_9MICO</name>
<keyword evidence="3" id="KW-1185">Reference proteome</keyword>
<gene>
    <name evidence="2" type="ORF">FPZ11_08175</name>
</gene>
<feature type="transmembrane region" description="Helical" evidence="1">
    <location>
        <begin position="24"/>
        <end position="44"/>
    </location>
</feature>
<keyword evidence="1" id="KW-0812">Transmembrane</keyword>
<dbReference type="OrthoDB" id="4981254at2"/>
<evidence type="ECO:0000256" key="1">
    <source>
        <dbReference type="SAM" id="Phobius"/>
    </source>
</evidence>
<organism evidence="2 3">
    <name type="scientific">Humibacter ginsenosidimutans</name>
    <dbReference type="NCBI Taxonomy" id="2599293"/>
    <lineage>
        <taxon>Bacteria</taxon>
        <taxon>Bacillati</taxon>
        <taxon>Actinomycetota</taxon>
        <taxon>Actinomycetes</taxon>
        <taxon>Micrococcales</taxon>
        <taxon>Microbacteriaceae</taxon>
        <taxon>Humibacter</taxon>
    </lineage>
</organism>
<dbReference type="KEGG" id="huw:FPZ11_08175"/>
<feature type="transmembrane region" description="Helical" evidence="1">
    <location>
        <begin position="50"/>
        <end position="74"/>
    </location>
</feature>
<evidence type="ECO:0000313" key="3">
    <source>
        <dbReference type="Proteomes" id="UP000320216"/>
    </source>
</evidence>
<dbReference type="RefSeq" id="WP_146319906.1">
    <property type="nucleotide sequence ID" value="NZ_CP042305.1"/>
</dbReference>
<dbReference type="EMBL" id="CP042305">
    <property type="protein sequence ID" value="QDZ14734.1"/>
    <property type="molecule type" value="Genomic_DNA"/>
</dbReference>
<proteinExistence type="predicted"/>
<dbReference type="Pfam" id="PF10745">
    <property type="entry name" value="DUF2530"/>
    <property type="match status" value="1"/>
</dbReference>
<protein>
    <submittedName>
        <fullName evidence="2">DUF2530 domain-containing protein</fullName>
    </submittedName>
</protein>
<dbReference type="AlphaFoldDB" id="A0A5B8M467"/>
<accession>A0A5B8M467</accession>
<keyword evidence="1" id="KW-0472">Membrane</keyword>